<feature type="domain" description="Zinc finger DksA/TraR C4-type" evidence="6">
    <location>
        <begin position="122"/>
        <end position="152"/>
    </location>
</feature>
<feature type="region of interest" description="Disordered" evidence="5">
    <location>
        <begin position="1"/>
        <end position="31"/>
    </location>
</feature>
<evidence type="ECO:0000313" key="8">
    <source>
        <dbReference type="Proteomes" id="UP001501295"/>
    </source>
</evidence>
<dbReference type="Gene3D" id="1.20.120.910">
    <property type="entry name" value="DksA, coiled-coil domain"/>
    <property type="match status" value="1"/>
</dbReference>
<feature type="compositionally biased region" description="Low complexity" evidence="5">
    <location>
        <begin position="9"/>
        <end position="28"/>
    </location>
</feature>
<evidence type="ECO:0000256" key="1">
    <source>
        <dbReference type="ARBA" id="ARBA00022723"/>
    </source>
</evidence>
<evidence type="ECO:0000256" key="5">
    <source>
        <dbReference type="SAM" id="MobiDB-lite"/>
    </source>
</evidence>
<evidence type="ECO:0000259" key="6">
    <source>
        <dbReference type="Pfam" id="PF01258"/>
    </source>
</evidence>
<keyword evidence="3" id="KW-0862">Zinc</keyword>
<dbReference type="Proteomes" id="UP001501295">
    <property type="component" value="Unassembled WGS sequence"/>
</dbReference>
<dbReference type="EMBL" id="BAABLM010000001">
    <property type="protein sequence ID" value="GAA4666161.1"/>
    <property type="molecule type" value="Genomic_DNA"/>
</dbReference>
<feature type="zinc finger region" description="dksA C4-type" evidence="4">
    <location>
        <begin position="127"/>
        <end position="151"/>
    </location>
</feature>
<evidence type="ECO:0000256" key="2">
    <source>
        <dbReference type="ARBA" id="ARBA00022771"/>
    </source>
</evidence>
<name>A0ABP8VL39_9MICO</name>
<proteinExistence type="predicted"/>
<dbReference type="InterPro" id="IPR000962">
    <property type="entry name" value="Znf_DskA_TraR"/>
</dbReference>
<evidence type="ECO:0000256" key="3">
    <source>
        <dbReference type="ARBA" id="ARBA00022833"/>
    </source>
</evidence>
<keyword evidence="1" id="KW-0479">Metal-binding</keyword>
<dbReference type="PROSITE" id="PS51128">
    <property type="entry name" value="ZF_DKSA_2"/>
    <property type="match status" value="1"/>
</dbReference>
<accession>A0ABP8VL39</accession>
<dbReference type="RefSeq" id="WP_345372781.1">
    <property type="nucleotide sequence ID" value="NZ_BAABLM010000001.1"/>
</dbReference>
<protein>
    <recommendedName>
        <fullName evidence="6">Zinc finger DksA/TraR C4-type domain-containing protein</fullName>
    </recommendedName>
</protein>
<gene>
    <name evidence="7" type="ORF">GCM10025780_04690</name>
</gene>
<dbReference type="PANTHER" id="PTHR33823">
    <property type="entry name" value="RNA POLYMERASE-BINDING TRANSCRIPTION FACTOR DKSA-RELATED"/>
    <property type="match status" value="1"/>
</dbReference>
<sequence>MTGGGADAGAGDVSNAGANAGAGDVSSSTSGAVTGDVAAAAAAGPTETRLRAIRHDALALAEQLEHDMVAVSEARDSSNVDDEHDPEGSTIAFERSQLAAVRDSAAARARDADDALERLGAGTYGICLNCGRPIAPARLDARPMAGLCIDCAS</sequence>
<dbReference type="Pfam" id="PF01258">
    <property type="entry name" value="zf-dskA_traR"/>
    <property type="match status" value="1"/>
</dbReference>
<organism evidence="7 8">
    <name type="scientific">Frondihabitans cladoniiphilus</name>
    <dbReference type="NCBI Taxonomy" id="715785"/>
    <lineage>
        <taxon>Bacteria</taxon>
        <taxon>Bacillati</taxon>
        <taxon>Actinomycetota</taxon>
        <taxon>Actinomycetes</taxon>
        <taxon>Micrococcales</taxon>
        <taxon>Microbacteriaceae</taxon>
        <taxon>Frondihabitans</taxon>
    </lineage>
</organism>
<dbReference type="SUPFAM" id="SSF57716">
    <property type="entry name" value="Glucocorticoid receptor-like (DNA-binding domain)"/>
    <property type="match status" value="1"/>
</dbReference>
<reference evidence="8" key="1">
    <citation type="journal article" date="2019" name="Int. J. Syst. Evol. Microbiol.">
        <title>The Global Catalogue of Microorganisms (GCM) 10K type strain sequencing project: providing services to taxonomists for standard genome sequencing and annotation.</title>
        <authorList>
            <consortium name="The Broad Institute Genomics Platform"/>
            <consortium name="The Broad Institute Genome Sequencing Center for Infectious Disease"/>
            <person name="Wu L."/>
            <person name="Ma J."/>
        </authorList>
    </citation>
    <scope>NUCLEOTIDE SEQUENCE [LARGE SCALE GENOMIC DNA]</scope>
    <source>
        <strain evidence="8">JCM 18956</strain>
    </source>
</reference>
<keyword evidence="8" id="KW-1185">Reference proteome</keyword>
<evidence type="ECO:0000313" key="7">
    <source>
        <dbReference type="EMBL" id="GAA4666161.1"/>
    </source>
</evidence>
<comment type="caution">
    <text evidence="7">The sequence shown here is derived from an EMBL/GenBank/DDBJ whole genome shotgun (WGS) entry which is preliminary data.</text>
</comment>
<keyword evidence="2" id="KW-0863">Zinc-finger</keyword>
<dbReference type="PANTHER" id="PTHR33823:SF4">
    <property type="entry name" value="GENERAL STRESS PROTEIN 16O"/>
    <property type="match status" value="1"/>
</dbReference>
<evidence type="ECO:0000256" key="4">
    <source>
        <dbReference type="PROSITE-ProRule" id="PRU00510"/>
    </source>
</evidence>